<dbReference type="Proteomes" id="UP000178129">
    <property type="component" value="Unassembled WGS sequence"/>
</dbReference>
<dbReference type="Gene3D" id="3.30.9.10">
    <property type="entry name" value="D-Amino Acid Oxidase, subunit A, domain 2"/>
    <property type="match status" value="1"/>
</dbReference>
<gene>
    <name evidence="2" type="ORF">RCO7_02309</name>
</gene>
<dbReference type="InterPro" id="IPR006076">
    <property type="entry name" value="FAD-dep_OxRdtase"/>
</dbReference>
<dbReference type="InterPro" id="IPR036188">
    <property type="entry name" value="FAD/NAD-bd_sf"/>
</dbReference>
<dbReference type="STRING" id="914237.A0A1E1JW21"/>
<keyword evidence="3" id="KW-1185">Reference proteome</keyword>
<accession>A0A1E1JW21</accession>
<sequence length="493" mass="53336">MDARASIPVSLPVSNPTTSYWQDPPDCEIADHLSSLTVPETADIVIIGSGITGASIAWNLLTINDKPNSQNSHPTSTQNKNIVMLEARQACSGATGRNGGHTKAASYRTFLSNASTHSLSTAKQIARFEYATLKAVHAFARTHAIPCDSWTGDTVDIIYSQAPWDASMKGVSAIREAFKGEDDERTVARYEIWSREEAVRKWCVDGEGVVGAVSYEAGSLSAYKFVIGVLKLCLQKGLQLYTNTPAMKLHQTSDGSWEVETAKGAIGAKQVILATNGYTAFLHAAFQGCIVPLRGQVTAHRPGSNIPQEGLPGTYSFIHSSGYEYMIPRPPGCKSAGDIIIGGGLTQAGEEGLSEYGETDDGRVNERISAYLTASTKMYFGERWGDDDREGRVRREWTGVMGYSSDGYPFVGEVPFAGGGGGGRRGLWVCASFQGHGMVLCWESGRALVDIMRGGGRGREGFLPECFLVSEERMKMRFRGRLNTKVGKVDGRL</sequence>
<evidence type="ECO:0000259" key="1">
    <source>
        <dbReference type="Pfam" id="PF01266"/>
    </source>
</evidence>
<reference evidence="3" key="1">
    <citation type="submission" date="2016-03" db="EMBL/GenBank/DDBJ databases">
        <authorList>
            <person name="Ploux O."/>
        </authorList>
    </citation>
    <scope>NUCLEOTIDE SEQUENCE [LARGE SCALE GENOMIC DNA]</scope>
    <source>
        <strain evidence="3">UK7</strain>
    </source>
</reference>
<organism evidence="2 3">
    <name type="scientific">Rhynchosporium graminicola</name>
    <dbReference type="NCBI Taxonomy" id="2792576"/>
    <lineage>
        <taxon>Eukaryota</taxon>
        <taxon>Fungi</taxon>
        <taxon>Dikarya</taxon>
        <taxon>Ascomycota</taxon>
        <taxon>Pezizomycotina</taxon>
        <taxon>Leotiomycetes</taxon>
        <taxon>Helotiales</taxon>
        <taxon>Ploettnerulaceae</taxon>
        <taxon>Rhynchosporium</taxon>
    </lineage>
</organism>
<evidence type="ECO:0000313" key="3">
    <source>
        <dbReference type="Proteomes" id="UP000178129"/>
    </source>
</evidence>
<dbReference type="PANTHER" id="PTHR13847:SF284">
    <property type="entry name" value="FAD DEPENDENT OXIDOREDUCTASE DOMAIN-CONTAINING PROTEIN"/>
    <property type="match status" value="1"/>
</dbReference>
<dbReference type="InParanoid" id="A0A1E1JW21"/>
<dbReference type="AlphaFoldDB" id="A0A1E1JW21"/>
<comment type="caution">
    <text evidence="2">The sequence shown here is derived from an EMBL/GenBank/DDBJ whole genome shotgun (WGS) entry which is preliminary data.</text>
</comment>
<feature type="domain" description="FAD dependent oxidoreductase" evidence="1">
    <location>
        <begin position="43"/>
        <end position="450"/>
    </location>
</feature>
<evidence type="ECO:0000313" key="2">
    <source>
        <dbReference type="EMBL" id="CZS90013.1"/>
    </source>
</evidence>
<dbReference type="GO" id="GO:0005737">
    <property type="term" value="C:cytoplasm"/>
    <property type="evidence" value="ECO:0007669"/>
    <property type="project" value="TreeGrafter"/>
</dbReference>
<dbReference type="SUPFAM" id="SSF51905">
    <property type="entry name" value="FAD/NAD(P)-binding domain"/>
    <property type="match status" value="1"/>
</dbReference>
<dbReference type="Gene3D" id="3.50.50.60">
    <property type="entry name" value="FAD/NAD(P)-binding domain"/>
    <property type="match status" value="1"/>
</dbReference>
<proteinExistence type="predicted"/>
<name>A0A1E1JW21_9HELO</name>
<dbReference type="Pfam" id="PF01266">
    <property type="entry name" value="DAO"/>
    <property type="match status" value="1"/>
</dbReference>
<dbReference type="EMBL" id="FJUW01000003">
    <property type="protein sequence ID" value="CZS90013.1"/>
    <property type="molecule type" value="Genomic_DNA"/>
</dbReference>
<dbReference type="PANTHER" id="PTHR13847">
    <property type="entry name" value="SARCOSINE DEHYDROGENASE-RELATED"/>
    <property type="match status" value="1"/>
</dbReference>
<protein>
    <recommendedName>
        <fullName evidence="1">FAD dependent oxidoreductase domain-containing protein</fullName>
    </recommendedName>
</protein>